<dbReference type="EMBL" id="QGMK01000622">
    <property type="protein sequence ID" value="TVY80731.1"/>
    <property type="molecule type" value="Genomic_DNA"/>
</dbReference>
<accession>A0A8T9C4Z3</accession>
<organism evidence="1 2">
    <name type="scientific">Lachnellula suecica</name>
    <dbReference type="NCBI Taxonomy" id="602035"/>
    <lineage>
        <taxon>Eukaryota</taxon>
        <taxon>Fungi</taxon>
        <taxon>Dikarya</taxon>
        <taxon>Ascomycota</taxon>
        <taxon>Pezizomycotina</taxon>
        <taxon>Leotiomycetes</taxon>
        <taxon>Helotiales</taxon>
        <taxon>Lachnaceae</taxon>
        <taxon>Lachnellula</taxon>
    </lineage>
</organism>
<sequence length="92" mass="10654">MALIIELPLMDAFNAFINVVKRRIEGNRVRKEKEKSKLICKDYRQMQTNLNNANLLDTILSKVKRFNRANKKQVLQRAQIGRLANSNPGTEL</sequence>
<dbReference type="OrthoDB" id="4485682at2759"/>
<proteinExistence type="predicted"/>
<protein>
    <submittedName>
        <fullName evidence="1">Uncharacterized protein</fullName>
    </submittedName>
</protein>
<gene>
    <name evidence="1" type="ORF">LSUE1_G005972</name>
</gene>
<dbReference type="AlphaFoldDB" id="A0A8T9C4Z3"/>
<name>A0A8T9C4Z3_9HELO</name>
<dbReference type="Proteomes" id="UP000469558">
    <property type="component" value="Unassembled WGS sequence"/>
</dbReference>
<evidence type="ECO:0000313" key="1">
    <source>
        <dbReference type="EMBL" id="TVY80731.1"/>
    </source>
</evidence>
<reference evidence="1 2" key="1">
    <citation type="submission" date="2018-05" db="EMBL/GenBank/DDBJ databases">
        <title>Genome sequencing and assembly of the regulated plant pathogen Lachnellula willkommii and related sister species for the development of diagnostic species identification markers.</title>
        <authorList>
            <person name="Giroux E."/>
            <person name="Bilodeau G."/>
        </authorList>
    </citation>
    <scope>NUCLEOTIDE SEQUENCE [LARGE SCALE GENOMIC DNA]</scope>
    <source>
        <strain evidence="1 2">CBS 268.59</strain>
    </source>
</reference>
<evidence type="ECO:0000313" key="2">
    <source>
        <dbReference type="Proteomes" id="UP000469558"/>
    </source>
</evidence>
<keyword evidence="2" id="KW-1185">Reference proteome</keyword>
<comment type="caution">
    <text evidence="1">The sequence shown here is derived from an EMBL/GenBank/DDBJ whole genome shotgun (WGS) entry which is preliminary data.</text>
</comment>